<dbReference type="Proteomes" id="UP000035681">
    <property type="component" value="Unplaced"/>
</dbReference>
<feature type="disulfide bond" evidence="6">
    <location>
        <begin position="91"/>
        <end position="120"/>
    </location>
</feature>
<feature type="binding site" evidence="5">
    <location>
        <position position="79"/>
    </location>
    <ligand>
        <name>Ca(2+)</name>
        <dbReference type="ChEBI" id="CHEBI:29108"/>
    </ligand>
</feature>
<feature type="disulfide bond" evidence="6">
    <location>
        <begin position="81"/>
        <end position="127"/>
    </location>
</feature>
<keyword evidence="8" id="KW-0443">Lipid metabolism</keyword>
<dbReference type="InterPro" id="IPR033112">
    <property type="entry name" value="PLA2_Asp_AS"/>
</dbReference>
<dbReference type="GO" id="GO:0005576">
    <property type="term" value="C:extracellular region"/>
    <property type="evidence" value="ECO:0007669"/>
    <property type="project" value="UniProtKB-SubCell"/>
</dbReference>
<dbReference type="CDD" id="cd00125">
    <property type="entry name" value="PLA2c"/>
    <property type="match status" value="1"/>
</dbReference>
<dbReference type="EC" id="3.1.1.4" evidence="8"/>
<dbReference type="GO" id="GO:0050482">
    <property type="term" value="P:arachidonate secretion"/>
    <property type="evidence" value="ECO:0007669"/>
    <property type="project" value="InterPro"/>
</dbReference>
<dbReference type="PANTHER" id="PTHR11716:SF107">
    <property type="entry name" value="PHOSPHOLIPASE A2"/>
    <property type="match status" value="1"/>
</dbReference>
<evidence type="ECO:0000259" key="9">
    <source>
        <dbReference type="SMART" id="SM00085"/>
    </source>
</evidence>
<feature type="binding site" evidence="5">
    <location>
        <position position="60"/>
    </location>
    <ligand>
        <name>Ca(2+)</name>
        <dbReference type="ChEBI" id="CHEBI:29108"/>
    </ligand>
</feature>
<comment type="catalytic activity">
    <reaction evidence="8">
        <text>a 1,2-diacyl-sn-glycero-3-phosphocholine + H2O = a 1-acyl-sn-glycero-3-phosphocholine + a fatty acid + H(+)</text>
        <dbReference type="Rhea" id="RHEA:15801"/>
        <dbReference type="ChEBI" id="CHEBI:15377"/>
        <dbReference type="ChEBI" id="CHEBI:15378"/>
        <dbReference type="ChEBI" id="CHEBI:28868"/>
        <dbReference type="ChEBI" id="CHEBI:57643"/>
        <dbReference type="ChEBI" id="CHEBI:58168"/>
        <dbReference type="EC" id="3.1.1.4"/>
    </reaction>
</comment>
<dbReference type="GO" id="GO:0016042">
    <property type="term" value="P:lipid catabolic process"/>
    <property type="evidence" value="ECO:0007669"/>
    <property type="project" value="InterPro"/>
</dbReference>
<dbReference type="PRINTS" id="PR00389">
    <property type="entry name" value="PHPHLIPASEA2"/>
</dbReference>
<evidence type="ECO:0000256" key="3">
    <source>
        <dbReference type="ARBA" id="ARBA00023157"/>
    </source>
</evidence>
<evidence type="ECO:0000313" key="11">
    <source>
        <dbReference type="WBParaSite" id="SSTP_0000862000.1"/>
    </source>
</evidence>
<keyword evidence="10" id="KW-1185">Reference proteome</keyword>
<feature type="active site" evidence="4">
    <location>
        <position position="78"/>
    </location>
</feature>
<dbReference type="SUPFAM" id="SSF48619">
    <property type="entry name" value="Phospholipase A2, PLA2"/>
    <property type="match status" value="1"/>
</dbReference>
<dbReference type="GO" id="GO:0004623">
    <property type="term" value="F:phospholipase A2 activity"/>
    <property type="evidence" value="ECO:0007669"/>
    <property type="project" value="UniProtKB-EC"/>
</dbReference>
<evidence type="ECO:0000313" key="10">
    <source>
        <dbReference type="Proteomes" id="UP000035681"/>
    </source>
</evidence>
<dbReference type="AlphaFoldDB" id="A0A0K0EGK9"/>
<comment type="subcellular location">
    <subcellularLocation>
        <location evidence="1 8">Secreted</location>
    </subcellularLocation>
</comment>
<accession>A0A0K0EGK9</accession>
<evidence type="ECO:0000256" key="6">
    <source>
        <dbReference type="PIRSR" id="PIRSR601211-3"/>
    </source>
</evidence>
<keyword evidence="2 8" id="KW-0964">Secreted</keyword>
<dbReference type="WBParaSite" id="SSTP_0000862000.1">
    <property type="protein sequence ID" value="SSTP_0000862000.1"/>
    <property type="gene ID" value="SSTP_0000862000"/>
</dbReference>
<name>A0A0K0EGK9_STRER</name>
<keyword evidence="5 8" id="KW-0106">Calcium</keyword>
<evidence type="ECO:0000256" key="2">
    <source>
        <dbReference type="ARBA" id="ARBA00022525"/>
    </source>
</evidence>
<reference evidence="11" key="1">
    <citation type="submission" date="2015-08" db="UniProtKB">
        <authorList>
            <consortium name="WormBaseParasite"/>
        </authorList>
    </citation>
    <scope>IDENTIFICATION</scope>
</reference>
<dbReference type="Gene3D" id="1.20.90.10">
    <property type="entry name" value="Phospholipase A2 domain"/>
    <property type="match status" value="1"/>
</dbReference>
<dbReference type="InterPro" id="IPR016090">
    <property type="entry name" value="PLA2-like_dom"/>
</dbReference>
<protein>
    <recommendedName>
        <fullName evidence="8">Phospholipase A2</fullName>
        <ecNumber evidence="8">3.1.1.4</ecNumber>
    </recommendedName>
</protein>
<dbReference type="PANTHER" id="PTHR11716">
    <property type="entry name" value="PHOSPHOLIPASE A2 FAMILY MEMBER"/>
    <property type="match status" value="1"/>
</dbReference>
<proteinExistence type="inferred from homology"/>
<evidence type="ECO:0000256" key="8">
    <source>
        <dbReference type="RuleBase" id="RU361236"/>
    </source>
</evidence>
<dbReference type="GO" id="GO:0006644">
    <property type="term" value="P:phospholipid metabolic process"/>
    <property type="evidence" value="ECO:0007669"/>
    <property type="project" value="InterPro"/>
</dbReference>
<feature type="binding site" evidence="5">
    <location>
        <position position="62"/>
    </location>
    <ligand>
        <name>Ca(2+)</name>
        <dbReference type="ChEBI" id="CHEBI:29108"/>
    </ligand>
</feature>
<evidence type="ECO:0000256" key="1">
    <source>
        <dbReference type="ARBA" id="ARBA00004613"/>
    </source>
</evidence>
<dbReference type="InterPro" id="IPR036444">
    <property type="entry name" value="PLipase_A2_dom_sf"/>
</dbReference>
<feature type="disulfide bond" evidence="6">
    <location>
        <begin position="74"/>
        <end position="134"/>
    </location>
</feature>
<evidence type="ECO:0000256" key="5">
    <source>
        <dbReference type="PIRSR" id="PIRSR601211-2"/>
    </source>
</evidence>
<keyword evidence="8" id="KW-0732">Signal</keyword>
<feature type="domain" description="Phospholipase A2-like central" evidence="9">
    <location>
        <begin position="33"/>
        <end position="148"/>
    </location>
</feature>
<keyword evidence="5" id="KW-0479">Metal-binding</keyword>
<dbReference type="WBParaSite" id="TCONS_00016858.p1">
    <property type="protein sequence ID" value="TCONS_00016858.p1"/>
    <property type="gene ID" value="XLOC_011503"/>
</dbReference>
<evidence type="ECO:0000256" key="7">
    <source>
        <dbReference type="RuleBase" id="RU003654"/>
    </source>
</evidence>
<evidence type="ECO:0000256" key="4">
    <source>
        <dbReference type="PIRSR" id="PIRSR601211-1"/>
    </source>
</evidence>
<dbReference type="SMART" id="SM00085">
    <property type="entry name" value="PA2c"/>
    <property type="match status" value="1"/>
</dbReference>
<dbReference type="InterPro" id="IPR033113">
    <property type="entry name" value="PLA2_histidine"/>
</dbReference>
<dbReference type="STRING" id="6248.A0A0K0EGK9"/>
<dbReference type="PROSITE" id="PS00119">
    <property type="entry name" value="PA2_ASP"/>
    <property type="match status" value="1"/>
</dbReference>
<dbReference type="PROSITE" id="PS00118">
    <property type="entry name" value="PA2_HIS"/>
    <property type="match status" value="1"/>
</dbReference>
<keyword evidence="3 6" id="KW-1015">Disulfide bond</keyword>
<keyword evidence="8" id="KW-0378">Hydrolase</keyword>
<dbReference type="GO" id="GO:0005509">
    <property type="term" value="F:calcium ion binding"/>
    <property type="evidence" value="ECO:0007669"/>
    <property type="project" value="InterPro"/>
</dbReference>
<feature type="signal peptide" evidence="8">
    <location>
        <begin position="1"/>
        <end position="23"/>
    </location>
</feature>
<comment type="similarity">
    <text evidence="7">Belongs to the phospholipase A2 family.</text>
</comment>
<feature type="chain" id="PRO_5005120628" description="Phospholipase A2" evidence="8">
    <location>
        <begin position="24"/>
        <end position="151"/>
    </location>
</feature>
<organism evidence="11">
    <name type="scientific">Strongyloides stercoralis</name>
    <name type="common">Threadworm</name>
    <dbReference type="NCBI Taxonomy" id="6248"/>
    <lineage>
        <taxon>Eukaryota</taxon>
        <taxon>Metazoa</taxon>
        <taxon>Ecdysozoa</taxon>
        <taxon>Nematoda</taxon>
        <taxon>Chromadorea</taxon>
        <taxon>Rhabditida</taxon>
        <taxon>Tylenchina</taxon>
        <taxon>Panagrolaimomorpha</taxon>
        <taxon>Strongyloidoidea</taxon>
        <taxon>Strongyloididae</taxon>
        <taxon>Strongyloides</taxon>
    </lineage>
</organism>
<dbReference type="Pfam" id="PF00068">
    <property type="entry name" value="Phospholip_A2_1"/>
    <property type="match status" value="1"/>
</dbReference>
<comment type="cofactor">
    <cofactor evidence="5">
        <name>Ca(2+)</name>
        <dbReference type="ChEBI" id="CHEBI:29108"/>
    </cofactor>
    <text evidence="5">Binds 1 Ca(2+) ion per subunit.</text>
</comment>
<sequence>MNHLQSIILLFFICTIIIKNCKSEYPVNVSVKALWNLNMMAECELGYSAITYNNYGCWCGAGGSGTPIDGIDECCMMHDECYDAAIDRKICYDVPYEYLDDYSWDCNNHVAYCKPNLTGCGKALCNCDKIVVDCWRKFEKPNKKPPCKKDF</sequence>
<feature type="active site" evidence="4">
    <location>
        <position position="128"/>
    </location>
</feature>
<feature type="disulfide bond" evidence="6">
    <location>
        <begin position="113"/>
        <end position="125"/>
    </location>
</feature>
<feature type="disulfide bond" evidence="6">
    <location>
        <begin position="59"/>
        <end position="75"/>
    </location>
</feature>
<dbReference type="InterPro" id="IPR001211">
    <property type="entry name" value="PLA2"/>
</dbReference>